<evidence type="ECO:0008006" key="4">
    <source>
        <dbReference type="Google" id="ProtNLM"/>
    </source>
</evidence>
<feature type="transmembrane region" description="Helical" evidence="1">
    <location>
        <begin position="126"/>
        <end position="145"/>
    </location>
</feature>
<dbReference type="RefSeq" id="WP_230735342.1">
    <property type="nucleotide sequence ID" value="NZ_JAJNDB010000003.1"/>
</dbReference>
<gene>
    <name evidence="2" type="ORF">LQ327_15830</name>
</gene>
<feature type="transmembrane region" description="Helical" evidence="1">
    <location>
        <begin position="58"/>
        <end position="78"/>
    </location>
</feature>
<name>A0ABS8P9B9_9PSEU</name>
<feature type="transmembrane region" description="Helical" evidence="1">
    <location>
        <begin position="6"/>
        <end position="22"/>
    </location>
</feature>
<comment type="caution">
    <text evidence="2">The sequence shown here is derived from an EMBL/GenBank/DDBJ whole genome shotgun (WGS) entry which is preliminary data.</text>
</comment>
<feature type="transmembrane region" description="Helical" evidence="1">
    <location>
        <begin position="34"/>
        <end position="52"/>
    </location>
</feature>
<keyword evidence="3" id="KW-1185">Reference proteome</keyword>
<dbReference type="EMBL" id="JAJNDB010000003">
    <property type="protein sequence ID" value="MCD2194841.1"/>
    <property type="molecule type" value="Genomic_DNA"/>
</dbReference>
<proteinExistence type="predicted"/>
<sequence length="164" mass="17008">MSGTLQVIVGIAVLGWILYNQLRVRQFSPRRLRLAGILGVVGLVEIASTAGAHPVSVVGWTLLTTGLVVGAALGLLRAATVKLWVRDGVVYTQGHAMTAALWIVGIGVHIGLDVLARVIAPSADAVNASSVLLFIAVSLGVQGLMTMRRVQSLPGAPVMAGVRS</sequence>
<evidence type="ECO:0000313" key="2">
    <source>
        <dbReference type="EMBL" id="MCD2194841.1"/>
    </source>
</evidence>
<evidence type="ECO:0000256" key="1">
    <source>
        <dbReference type="SAM" id="Phobius"/>
    </source>
</evidence>
<keyword evidence="1" id="KW-0812">Transmembrane</keyword>
<evidence type="ECO:0000313" key="3">
    <source>
        <dbReference type="Proteomes" id="UP001199469"/>
    </source>
</evidence>
<keyword evidence="1" id="KW-0472">Membrane</keyword>
<protein>
    <recommendedName>
        <fullName evidence="4">DUF1453 domain-containing protein</fullName>
    </recommendedName>
</protein>
<keyword evidence="1" id="KW-1133">Transmembrane helix</keyword>
<organism evidence="2 3">
    <name type="scientific">Actinomycetospora endophytica</name>
    <dbReference type="NCBI Taxonomy" id="2291215"/>
    <lineage>
        <taxon>Bacteria</taxon>
        <taxon>Bacillati</taxon>
        <taxon>Actinomycetota</taxon>
        <taxon>Actinomycetes</taxon>
        <taxon>Pseudonocardiales</taxon>
        <taxon>Pseudonocardiaceae</taxon>
        <taxon>Actinomycetospora</taxon>
    </lineage>
</organism>
<reference evidence="2 3" key="1">
    <citation type="submission" date="2021-11" db="EMBL/GenBank/DDBJ databases">
        <title>Draft genome sequence of Actinomycetospora sp. SF1 isolated from the rhizosphere soil.</title>
        <authorList>
            <person name="Duangmal K."/>
            <person name="Chantavorakit T."/>
        </authorList>
    </citation>
    <scope>NUCLEOTIDE SEQUENCE [LARGE SCALE GENOMIC DNA]</scope>
    <source>
        <strain evidence="2 3">TBRC 5722</strain>
    </source>
</reference>
<dbReference type="Proteomes" id="UP001199469">
    <property type="component" value="Unassembled WGS sequence"/>
</dbReference>
<feature type="transmembrane region" description="Helical" evidence="1">
    <location>
        <begin position="99"/>
        <end position="120"/>
    </location>
</feature>
<accession>A0ABS8P9B9</accession>